<feature type="region of interest" description="Disordered" evidence="1">
    <location>
        <begin position="1"/>
        <end position="92"/>
    </location>
</feature>
<reference evidence="2" key="1">
    <citation type="submission" date="2019-04" db="EMBL/GenBank/DDBJ databases">
        <title>Genome assembly of Zosterops borbonicus 15179.</title>
        <authorList>
            <person name="Leroy T."/>
            <person name="Anselmetti Y."/>
            <person name="Tilak M.-K."/>
            <person name="Nabholz B."/>
        </authorList>
    </citation>
    <scope>NUCLEOTIDE SEQUENCE</scope>
    <source>
        <strain evidence="2">HGM_15179</strain>
        <tissue evidence="2">Muscle</tissue>
    </source>
</reference>
<gene>
    <name evidence="2" type="ORF">HGM15179_005757</name>
</gene>
<evidence type="ECO:0000313" key="2">
    <source>
        <dbReference type="EMBL" id="TRZ21360.1"/>
    </source>
</evidence>
<evidence type="ECO:0000313" key="3">
    <source>
        <dbReference type="Proteomes" id="UP000796761"/>
    </source>
</evidence>
<proteinExistence type="predicted"/>
<sequence>MGAGTGTGTGRPPRNAAQRRPPAASATGTGSSSTSITDTGGTGTGSTVGGSVTGGGTGGTGTRRLRRGAAPADTGGGPRPSIPPGQPTCPQLALDAPQRIPQLALGVLHQPCEFPNASQAPHS</sequence>
<comment type="caution">
    <text evidence="2">The sequence shown here is derived from an EMBL/GenBank/DDBJ whole genome shotgun (WGS) entry which is preliminary data.</text>
</comment>
<name>A0A8K1GLS9_9PASS</name>
<feature type="compositionally biased region" description="Low complexity" evidence="1">
    <location>
        <begin position="10"/>
        <end position="39"/>
    </location>
</feature>
<dbReference type="Proteomes" id="UP000796761">
    <property type="component" value="Unassembled WGS sequence"/>
</dbReference>
<organism evidence="2 3">
    <name type="scientific">Zosterops borbonicus</name>
    <dbReference type="NCBI Taxonomy" id="364589"/>
    <lineage>
        <taxon>Eukaryota</taxon>
        <taxon>Metazoa</taxon>
        <taxon>Chordata</taxon>
        <taxon>Craniata</taxon>
        <taxon>Vertebrata</taxon>
        <taxon>Euteleostomi</taxon>
        <taxon>Archelosauria</taxon>
        <taxon>Archosauria</taxon>
        <taxon>Dinosauria</taxon>
        <taxon>Saurischia</taxon>
        <taxon>Theropoda</taxon>
        <taxon>Coelurosauria</taxon>
        <taxon>Aves</taxon>
        <taxon>Neognathae</taxon>
        <taxon>Neoaves</taxon>
        <taxon>Telluraves</taxon>
        <taxon>Australaves</taxon>
        <taxon>Passeriformes</taxon>
        <taxon>Sylvioidea</taxon>
        <taxon>Zosteropidae</taxon>
        <taxon>Zosterops</taxon>
    </lineage>
</organism>
<protein>
    <submittedName>
        <fullName evidence="2">Uncharacterized protein</fullName>
    </submittedName>
</protein>
<feature type="compositionally biased region" description="Gly residues" evidence="1">
    <location>
        <begin position="40"/>
        <end position="61"/>
    </location>
</feature>
<dbReference type="EMBL" id="SWJQ01000127">
    <property type="protein sequence ID" value="TRZ21360.1"/>
    <property type="molecule type" value="Genomic_DNA"/>
</dbReference>
<accession>A0A8K1GLS9</accession>
<evidence type="ECO:0000256" key="1">
    <source>
        <dbReference type="SAM" id="MobiDB-lite"/>
    </source>
</evidence>
<dbReference type="AlphaFoldDB" id="A0A8K1GLS9"/>
<keyword evidence="3" id="KW-1185">Reference proteome</keyword>